<keyword evidence="3" id="KW-0731">Sigma factor</keyword>
<comment type="similarity">
    <text evidence="1">Belongs to the sigma-70 factor family. ECF subfamily.</text>
</comment>
<accession>I0IES1</accession>
<dbReference type="CDD" id="cd06171">
    <property type="entry name" value="Sigma70_r4"/>
    <property type="match status" value="1"/>
</dbReference>
<dbReference type="GO" id="GO:0016987">
    <property type="term" value="F:sigma factor activity"/>
    <property type="evidence" value="ECO:0007669"/>
    <property type="project" value="UniProtKB-KW"/>
</dbReference>
<keyword evidence="4" id="KW-0238">DNA-binding</keyword>
<dbReference type="NCBIfam" id="TIGR02937">
    <property type="entry name" value="sigma70-ECF"/>
    <property type="match status" value="1"/>
</dbReference>
<keyword evidence="2" id="KW-0805">Transcription regulation</keyword>
<dbReference type="STRING" id="1142394.PSMK_16000"/>
<dbReference type="Pfam" id="PF04542">
    <property type="entry name" value="Sigma70_r2"/>
    <property type="match status" value="1"/>
</dbReference>
<proteinExistence type="inferred from homology"/>
<evidence type="ECO:0000256" key="6">
    <source>
        <dbReference type="SAM" id="MobiDB-lite"/>
    </source>
</evidence>
<feature type="domain" description="RNA polymerase sigma-70 region 2" evidence="7">
    <location>
        <begin position="34"/>
        <end position="98"/>
    </location>
</feature>
<evidence type="ECO:0000256" key="3">
    <source>
        <dbReference type="ARBA" id="ARBA00023082"/>
    </source>
</evidence>
<dbReference type="InterPro" id="IPR013324">
    <property type="entry name" value="RNA_pol_sigma_r3/r4-like"/>
</dbReference>
<evidence type="ECO:0000313" key="10">
    <source>
        <dbReference type="Proteomes" id="UP000007881"/>
    </source>
</evidence>
<dbReference type="EMBL" id="AP012338">
    <property type="protein sequence ID" value="BAM03759.1"/>
    <property type="molecule type" value="Genomic_DNA"/>
</dbReference>
<protein>
    <submittedName>
        <fullName evidence="9">RNA polymerase ECF-type sigma factor</fullName>
    </submittedName>
</protein>
<feature type="region of interest" description="Disordered" evidence="6">
    <location>
        <begin position="100"/>
        <end position="127"/>
    </location>
</feature>
<dbReference type="eggNOG" id="COG1595">
    <property type="taxonomic scope" value="Bacteria"/>
</dbReference>
<dbReference type="Gene3D" id="1.10.1740.10">
    <property type="match status" value="1"/>
</dbReference>
<dbReference type="InterPro" id="IPR036388">
    <property type="entry name" value="WH-like_DNA-bd_sf"/>
</dbReference>
<dbReference type="InterPro" id="IPR007627">
    <property type="entry name" value="RNA_pol_sigma70_r2"/>
</dbReference>
<organism evidence="9 10">
    <name type="scientific">Phycisphaera mikurensis (strain NBRC 102666 / KCTC 22515 / FYK2301M01)</name>
    <dbReference type="NCBI Taxonomy" id="1142394"/>
    <lineage>
        <taxon>Bacteria</taxon>
        <taxon>Pseudomonadati</taxon>
        <taxon>Planctomycetota</taxon>
        <taxon>Phycisphaerae</taxon>
        <taxon>Phycisphaerales</taxon>
        <taxon>Phycisphaeraceae</taxon>
        <taxon>Phycisphaera</taxon>
    </lineage>
</organism>
<keyword evidence="10" id="KW-1185">Reference proteome</keyword>
<dbReference type="GO" id="GO:0003677">
    <property type="term" value="F:DNA binding"/>
    <property type="evidence" value="ECO:0007669"/>
    <property type="project" value="UniProtKB-KW"/>
</dbReference>
<dbReference type="InterPro" id="IPR013325">
    <property type="entry name" value="RNA_pol_sigma_r2"/>
</dbReference>
<evidence type="ECO:0000259" key="7">
    <source>
        <dbReference type="Pfam" id="PF04542"/>
    </source>
</evidence>
<evidence type="ECO:0000256" key="5">
    <source>
        <dbReference type="ARBA" id="ARBA00023163"/>
    </source>
</evidence>
<evidence type="ECO:0000256" key="4">
    <source>
        <dbReference type="ARBA" id="ARBA00023125"/>
    </source>
</evidence>
<feature type="domain" description="RNA polymerase sigma factor 70 region 4 type 2" evidence="8">
    <location>
        <begin position="137"/>
        <end position="187"/>
    </location>
</feature>
<evidence type="ECO:0000256" key="1">
    <source>
        <dbReference type="ARBA" id="ARBA00010641"/>
    </source>
</evidence>
<keyword evidence="5" id="KW-0804">Transcription</keyword>
<dbReference type="InterPro" id="IPR013249">
    <property type="entry name" value="RNA_pol_sigma70_r4_t2"/>
</dbReference>
<dbReference type="PANTHER" id="PTHR43133:SF8">
    <property type="entry name" value="RNA POLYMERASE SIGMA FACTOR HI_1459-RELATED"/>
    <property type="match status" value="1"/>
</dbReference>
<dbReference type="Gene3D" id="1.10.10.10">
    <property type="entry name" value="Winged helix-like DNA-binding domain superfamily/Winged helix DNA-binding domain"/>
    <property type="match status" value="1"/>
</dbReference>
<dbReference type="SUPFAM" id="SSF88659">
    <property type="entry name" value="Sigma3 and sigma4 domains of RNA polymerase sigma factors"/>
    <property type="match status" value="1"/>
</dbReference>
<reference evidence="9 10" key="1">
    <citation type="submission" date="2012-02" db="EMBL/GenBank/DDBJ databases">
        <title>Complete genome sequence of Phycisphaera mikurensis NBRC 102666.</title>
        <authorList>
            <person name="Ankai A."/>
            <person name="Hosoyama A."/>
            <person name="Terui Y."/>
            <person name="Sekine M."/>
            <person name="Fukai R."/>
            <person name="Kato Y."/>
            <person name="Nakamura S."/>
            <person name="Yamada-Narita S."/>
            <person name="Kawakoshi A."/>
            <person name="Fukunaga Y."/>
            <person name="Yamazaki S."/>
            <person name="Fujita N."/>
        </authorList>
    </citation>
    <scope>NUCLEOTIDE SEQUENCE [LARGE SCALE GENOMIC DNA]</scope>
    <source>
        <strain evidence="10">NBRC 102666 / KCTC 22515 / FYK2301M01</strain>
    </source>
</reference>
<dbReference type="RefSeq" id="WP_014436977.1">
    <property type="nucleotide sequence ID" value="NC_017080.1"/>
</dbReference>
<dbReference type="AlphaFoldDB" id="I0IES1"/>
<dbReference type="SUPFAM" id="SSF88946">
    <property type="entry name" value="Sigma2 domain of RNA polymerase sigma factors"/>
    <property type="match status" value="1"/>
</dbReference>
<dbReference type="InterPro" id="IPR039425">
    <property type="entry name" value="RNA_pol_sigma-70-like"/>
</dbReference>
<name>I0IES1_PHYMF</name>
<dbReference type="PANTHER" id="PTHR43133">
    <property type="entry name" value="RNA POLYMERASE ECF-TYPE SIGMA FACTO"/>
    <property type="match status" value="1"/>
</dbReference>
<dbReference type="Proteomes" id="UP000007881">
    <property type="component" value="Chromosome"/>
</dbReference>
<dbReference type="Pfam" id="PF08281">
    <property type="entry name" value="Sigma70_r4_2"/>
    <property type="match status" value="1"/>
</dbReference>
<dbReference type="GO" id="GO:0006352">
    <property type="term" value="P:DNA-templated transcription initiation"/>
    <property type="evidence" value="ECO:0007669"/>
    <property type="project" value="InterPro"/>
</dbReference>
<dbReference type="InterPro" id="IPR014284">
    <property type="entry name" value="RNA_pol_sigma-70_dom"/>
</dbReference>
<feature type="compositionally biased region" description="Basic and acidic residues" evidence="6">
    <location>
        <begin position="112"/>
        <end position="127"/>
    </location>
</feature>
<dbReference type="KEGG" id="phm:PSMK_16000"/>
<evidence type="ECO:0000259" key="8">
    <source>
        <dbReference type="Pfam" id="PF08281"/>
    </source>
</evidence>
<sequence>MPAASPSTALAEADPDAGLASRAAGGDAEAVATLLQKHQRRIYNLAFRSLNHAEDAADATQEALLKISRGIAGFRGHSRVSTWVTRIALNEACTVGRGRARRAGTAAEPPEAADRREQHREPAPERRLEAEEAADTLAAALAAVPEQFRVALILRDVDKLGYEAIAEVLDVPIGTVRSRIFRGRLALREILLAGDDAP</sequence>
<evidence type="ECO:0000313" key="9">
    <source>
        <dbReference type="EMBL" id="BAM03759.1"/>
    </source>
</evidence>
<dbReference type="OrthoDB" id="9785675at2"/>
<gene>
    <name evidence="9" type="ordered locus">PSMK_16000</name>
</gene>
<evidence type="ECO:0000256" key="2">
    <source>
        <dbReference type="ARBA" id="ARBA00023015"/>
    </source>
</evidence>
<dbReference type="HOGENOM" id="CLU_047691_3_0_0"/>